<feature type="compositionally biased region" description="Basic and acidic residues" evidence="1">
    <location>
        <begin position="28"/>
        <end position="37"/>
    </location>
</feature>
<gene>
    <name evidence="4" type="primary">LOC125780342</name>
</gene>
<evidence type="ECO:0000256" key="1">
    <source>
        <dbReference type="SAM" id="MobiDB-lite"/>
    </source>
</evidence>
<dbReference type="InterPro" id="IPR029526">
    <property type="entry name" value="PGBD"/>
</dbReference>
<evidence type="ECO:0000259" key="2">
    <source>
        <dbReference type="Pfam" id="PF13843"/>
    </source>
</evidence>
<dbReference type="GeneID" id="125780342"/>
<proteinExistence type="predicted"/>
<dbReference type="Proteomes" id="UP001652620">
    <property type="component" value="Chromosome 1"/>
</dbReference>
<feature type="region of interest" description="Disordered" evidence="1">
    <location>
        <begin position="18"/>
        <end position="72"/>
    </location>
</feature>
<name>A0ABM3KAN6_BACDO</name>
<sequence>MSGSKIYIDEEIEKFLAMSDDENGLDDELGHASSSEERTDDELDNSELESDAEIEENESLGDASSSEESTDLDEDNIPLHLLRAKSNIINFNKSILRGKNKHKWSTKKGKSYRYGLNVVHKARGPTHHCKNITDPLKCFQMFITPEIVEEIVQWTNIEIANRQSILLATADEAQRKVTCSNEISALIGLLVLTAVKEDQHLSADELFDRSYGRITYISIMTKARFKFLMSCLRFDDKSARLQIVEDKFAPIRKIWEMFIQKCRENYTPGEYLTIDEQLLAFRGKCSFRMYIPNKPAKYGLKMVMICDSGTKYMVDAMPYLGKGSNKTTFPLGEYYVKELTKTVHGSNRNVTMDNWFSSIPLAKSLLCEPYKLTMVGTLRSNKREIPSEMKNVKGRKCNTSMFCYDNELTLLSYKPKPSKVIYLLSSCNEEGAVNPKSNKPYMIEFYNKMKGGVDTFDQMCSVMSCSRKTNRWPMCQFFGILNMAFINSYVIYSHNAFQINKKPLSRSAFMKKLHSALIQSNLTNRLEVPALSTSLRSNIESCVSFDENATDTNRQKNVTKKRKICAICPPAKRRMTKSFCAKCKKSLCGEHKIELCASCTK</sequence>
<organism evidence="3 4">
    <name type="scientific">Bactrocera dorsalis</name>
    <name type="common">Oriental fruit fly</name>
    <name type="synonym">Dacus dorsalis</name>
    <dbReference type="NCBI Taxonomy" id="27457"/>
    <lineage>
        <taxon>Eukaryota</taxon>
        <taxon>Metazoa</taxon>
        <taxon>Ecdysozoa</taxon>
        <taxon>Arthropoda</taxon>
        <taxon>Hexapoda</taxon>
        <taxon>Insecta</taxon>
        <taxon>Pterygota</taxon>
        <taxon>Neoptera</taxon>
        <taxon>Endopterygota</taxon>
        <taxon>Diptera</taxon>
        <taxon>Brachycera</taxon>
        <taxon>Muscomorpha</taxon>
        <taxon>Tephritoidea</taxon>
        <taxon>Tephritidae</taxon>
        <taxon>Bactrocera</taxon>
        <taxon>Bactrocera</taxon>
    </lineage>
</organism>
<feature type="domain" description="PiggyBac transposable element-derived protein" evidence="2">
    <location>
        <begin position="134"/>
        <end position="489"/>
    </location>
</feature>
<keyword evidence="3" id="KW-1185">Reference proteome</keyword>
<reference evidence="3" key="1">
    <citation type="submission" date="2025-05" db="UniProtKB">
        <authorList>
            <consortium name="RefSeq"/>
        </authorList>
    </citation>
    <scope>NUCLEOTIDE SEQUENCE [LARGE SCALE GENOMIC DNA]</scope>
</reference>
<dbReference type="RefSeq" id="XP_049318512.1">
    <property type="nucleotide sequence ID" value="XM_049462555.1"/>
</dbReference>
<dbReference type="PANTHER" id="PTHR46599:SF6">
    <property type="entry name" value="DUAL SPECIFICITY PHOSPHATASE 26"/>
    <property type="match status" value="1"/>
</dbReference>
<dbReference type="PANTHER" id="PTHR46599">
    <property type="entry name" value="PIGGYBAC TRANSPOSABLE ELEMENT-DERIVED PROTEIN 4"/>
    <property type="match status" value="1"/>
</dbReference>
<evidence type="ECO:0000313" key="3">
    <source>
        <dbReference type="Proteomes" id="UP001652620"/>
    </source>
</evidence>
<reference evidence="4" key="2">
    <citation type="submission" date="2025-08" db="UniProtKB">
        <authorList>
            <consortium name="RefSeq"/>
        </authorList>
    </citation>
    <scope>IDENTIFICATION</scope>
    <source>
        <tissue evidence="4">Adult</tissue>
    </source>
</reference>
<protein>
    <submittedName>
        <fullName evidence="4">PiggyBac transposable element-derived protein 4-like</fullName>
    </submittedName>
</protein>
<accession>A0ABM3KAN6</accession>
<evidence type="ECO:0000313" key="4">
    <source>
        <dbReference type="RefSeq" id="XP_049318512.1"/>
    </source>
</evidence>
<dbReference type="Pfam" id="PF13843">
    <property type="entry name" value="DDE_Tnp_1_7"/>
    <property type="match status" value="1"/>
</dbReference>
<feature type="compositionally biased region" description="Acidic residues" evidence="1">
    <location>
        <begin position="38"/>
        <end position="59"/>
    </location>
</feature>